<dbReference type="FunFam" id="2.60.40.60:FF:000001">
    <property type="entry name" value="Protocadherin alpha 2"/>
    <property type="match status" value="1"/>
</dbReference>
<evidence type="ECO:0000256" key="2">
    <source>
        <dbReference type="ARBA" id="ARBA00022475"/>
    </source>
</evidence>
<dbReference type="PROSITE" id="PS00232">
    <property type="entry name" value="CADHERIN_1"/>
    <property type="match status" value="3"/>
</dbReference>
<reference evidence="11" key="3">
    <citation type="submission" date="2025-09" db="UniProtKB">
        <authorList>
            <consortium name="Ensembl"/>
        </authorList>
    </citation>
    <scope>IDENTIFICATION</scope>
</reference>
<keyword evidence="10" id="KW-0325">Glycoprotein</keyword>
<dbReference type="SUPFAM" id="SSF49313">
    <property type="entry name" value="Cadherin-like"/>
    <property type="match status" value="5"/>
</dbReference>
<sequence length="701" mass="75386">LLHRRGIGEWTLPGARFPLEMARDEDAGSNSLLTYQLTSNPSFSLALNENPGGKRQPELVLERALDREKQSSFELVLTAVDGGDPARSGTVQVRINVMDLNDNSPVFSKRVYDARVAENLPAGSLVLRVVATDADAGTNGRVSYSFGNVPDGVRALFAVESESGEVRTAGPLDFEEKSKYSFRLEARDGGGLTGHCEVQIDITDENDNAPEITILSLSSPVPEDAPTGTVVALLKVRDRDSGENGQVRCSLDGDVPFRLQSSQGNYYSVVTARELDREQVSEYNVTVRAADGGSPALQSSAVLALRVLDVNDNAPVFAQERYSARLAENNAAGALVLTVRATDADWGQNARVRYRLWEGRVRGAPLSSYVSVQAETGALYALRSFDYEEVRELELWVRAEDGGAPALSSNVSVRLLIVDENDNAPQVLYPPAAPPAASGKGGWSGVELAPRSSEPGALVAKVVAVDADAGQNAWLSYELAKATEPGLFRVGLHSGEVRTARFPLARDAARQSLVVVVKDHGRPALSATATLSVLLAESVAELLAELGSAAEAAAPGEPAGSLTRWLVLAVAAVSCLFVAFLLLLLALRLRRWRREQLLAADSGVLRGVPVSHFVGIDGVRAFLQSYSHEVSLTADSQWSEILLNEILISFLFLSTFSFPHDKPVSKNGLCIHLHSDLSALSGRMYVPVYEGPLEEIAEKFC</sequence>
<dbReference type="Ensembl" id="ENSCMUT00000024488.2">
    <property type="protein sequence ID" value="ENSCMUP00000022791.2"/>
    <property type="gene ID" value="ENSCMUG00000019862.1"/>
</dbReference>
<keyword evidence="6" id="KW-0106">Calcium</keyword>
<evidence type="ECO:0000256" key="3">
    <source>
        <dbReference type="ARBA" id="ARBA00022692"/>
    </source>
</evidence>
<dbReference type="AlphaFoldDB" id="A0A8C3H258"/>
<evidence type="ECO:0000256" key="5">
    <source>
        <dbReference type="ARBA" id="ARBA00022737"/>
    </source>
</evidence>
<evidence type="ECO:0000256" key="8">
    <source>
        <dbReference type="ARBA" id="ARBA00022989"/>
    </source>
</evidence>
<dbReference type="InterPro" id="IPR020894">
    <property type="entry name" value="Cadherin_CS"/>
</dbReference>
<dbReference type="Pfam" id="PF16492">
    <property type="entry name" value="Cadherin_C_2"/>
    <property type="match status" value="1"/>
</dbReference>
<protein>
    <submittedName>
        <fullName evidence="11">Uncharacterized protein</fullName>
    </submittedName>
</protein>
<dbReference type="InterPro" id="IPR032455">
    <property type="entry name" value="Cadherin_C"/>
</dbReference>
<dbReference type="InterPro" id="IPR050174">
    <property type="entry name" value="Protocadherin/Cadherin-CA"/>
</dbReference>
<accession>A0A8C3H258</accession>
<dbReference type="GO" id="GO:0005509">
    <property type="term" value="F:calcium ion binding"/>
    <property type="evidence" value="ECO:0007669"/>
    <property type="project" value="UniProtKB-UniRule"/>
</dbReference>
<reference evidence="11" key="2">
    <citation type="submission" date="2025-08" db="UniProtKB">
        <authorList>
            <consortium name="Ensembl"/>
        </authorList>
    </citation>
    <scope>IDENTIFICATION</scope>
</reference>
<keyword evidence="12" id="KW-1185">Reference proteome</keyword>
<dbReference type="SMART" id="SM00112">
    <property type="entry name" value="CA"/>
    <property type="match status" value="5"/>
</dbReference>
<keyword evidence="4" id="KW-0732">Signal</keyword>
<organism evidence="11 12">
    <name type="scientific">Corvus moneduloides</name>
    <name type="common">New Caledonian crow</name>
    <dbReference type="NCBI Taxonomy" id="1196302"/>
    <lineage>
        <taxon>Eukaryota</taxon>
        <taxon>Metazoa</taxon>
        <taxon>Chordata</taxon>
        <taxon>Craniata</taxon>
        <taxon>Vertebrata</taxon>
        <taxon>Euteleostomi</taxon>
        <taxon>Archelosauria</taxon>
        <taxon>Archosauria</taxon>
        <taxon>Dinosauria</taxon>
        <taxon>Saurischia</taxon>
        <taxon>Theropoda</taxon>
        <taxon>Coelurosauria</taxon>
        <taxon>Aves</taxon>
        <taxon>Neognathae</taxon>
        <taxon>Neoaves</taxon>
        <taxon>Telluraves</taxon>
        <taxon>Australaves</taxon>
        <taxon>Passeriformes</taxon>
        <taxon>Corvoidea</taxon>
        <taxon>Corvidae</taxon>
        <taxon>Corvus</taxon>
    </lineage>
</organism>
<dbReference type="PRINTS" id="PR00205">
    <property type="entry name" value="CADHERIN"/>
</dbReference>
<evidence type="ECO:0000313" key="12">
    <source>
        <dbReference type="Proteomes" id="UP000694553"/>
    </source>
</evidence>
<keyword evidence="8" id="KW-1133">Transmembrane helix</keyword>
<comment type="subcellular location">
    <subcellularLocation>
        <location evidence="1">Cell membrane</location>
        <topology evidence="1">Single-pass type I membrane protein</topology>
    </subcellularLocation>
</comment>
<dbReference type="Pfam" id="PF00028">
    <property type="entry name" value="Cadherin"/>
    <property type="match status" value="5"/>
</dbReference>
<dbReference type="GO" id="GO:0005886">
    <property type="term" value="C:plasma membrane"/>
    <property type="evidence" value="ECO:0007669"/>
    <property type="project" value="UniProtKB-SubCell"/>
</dbReference>
<accession>A0A8U7P7C0</accession>
<reference evidence="12" key="1">
    <citation type="submission" date="2019-10" db="EMBL/GenBank/DDBJ databases">
        <title>Corvus moneduloides (New Caledonian crow) genome, bCorMon1, primary haplotype.</title>
        <authorList>
            <person name="Rutz C."/>
            <person name="Fungtammasan C."/>
            <person name="Mountcastle J."/>
            <person name="Formenti G."/>
            <person name="Chow W."/>
            <person name="Howe K."/>
            <person name="Steele M.P."/>
            <person name="Fernandes J."/>
            <person name="Gilbert M.T.P."/>
            <person name="Fedrigo O."/>
            <person name="Jarvis E.D."/>
            <person name="Gemmell N."/>
        </authorList>
    </citation>
    <scope>NUCLEOTIDE SEQUENCE [LARGE SCALE GENOMIC DNA]</scope>
</reference>
<dbReference type="FunFam" id="2.60.40.60:FF:000007">
    <property type="entry name" value="Protocadherin alpha 2"/>
    <property type="match status" value="1"/>
</dbReference>
<dbReference type="CDD" id="cd11304">
    <property type="entry name" value="Cadherin_repeat"/>
    <property type="match status" value="5"/>
</dbReference>
<evidence type="ECO:0000256" key="7">
    <source>
        <dbReference type="ARBA" id="ARBA00022889"/>
    </source>
</evidence>
<dbReference type="GO" id="GO:0007156">
    <property type="term" value="P:homophilic cell adhesion via plasma membrane adhesion molecules"/>
    <property type="evidence" value="ECO:0007669"/>
    <property type="project" value="InterPro"/>
</dbReference>
<proteinExistence type="predicted"/>
<dbReference type="Gene3D" id="2.60.40.60">
    <property type="entry name" value="Cadherins"/>
    <property type="match status" value="5"/>
</dbReference>
<keyword evidence="2" id="KW-1003">Cell membrane</keyword>
<dbReference type="Proteomes" id="UP000694553">
    <property type="component" value="Unassembled WGS sequence"/>
</dbReference>
<evidence type="ECO:0000256" key="10">
    <source>
        <dbReference type="ARBA" id="ARBA00023180"/>
    </source>
</evidence>
<dbReference type="FunFam" id="2.60.40.60:FF:000248">
    <property type="entry name" value="Protocadherin 10"/>
    <property type="match status" value="1"/>
</dbReference>
<dbReference type="InterPro" id="IPR002126">
    <property type="entry name" value="Cadherin-like_dom"/>
</dbReference>
<dbReference type="FunFam" id="2.60.40.60:FF:000251">
    <property type="entry name" value="Uncharacterized protein"/>
    <property type="match status" value="1"/>
</dbReference>
<evidence type="ECO:0000256" key="1">
    <source>
        <dbReference type="ARBA" id="ARBA00004251"/>
    </source>
</evidence>
<keyword evidence="3" id="KW-0812">Transmembrane</keyword>
<dbReference type="PANTHER" id="PTHR24028">
    <property type="entry name" value="CADHERIN-87A"/>
    <property type="match status" value="1"/>
</dbReference>
<keyword evidence="5" id="KW-0677">Repeat</keyword>
<keyword evidence="9" id="KW-0472">Membrane</keyword>
<evidence type="ECO:0000256" key="4">
    <source>
        <dbReference type="ARBA" id="ARBA00022729"/>
    </source>
</evidence>
<dbReference type="PANTHER" id="PTHR24028:SF234">
    <property type="entry name" value="PROTOCADHERIN GAMMA-A3"/>
    <property type="match status" value="1"/>
</dbReference>
<evidence type="ECO:0000256" key="9">
    <source>
        <dbReference type="ARBA" id="ARBA00023136"/>
    </source>
</evidence>
<evidence type="ECO:0000256" key="6">
    <source>
        <dbReference type="ARBA" id="ARBA00022837"/>
    </source>
</evidence>
<evidence type="ECO:0000313" key="11">
    <source>
        <dbReference type="Ensembl" id="ENSCMUP00000022791.2"/>
    </source>
</evidence>
<keyword evidence="7" id="KW-0130">Cell adhesion</keyword>
<dbReference type="FunFam" id="2.60.40.60:FF:000002">
    <property type="entry name" value="Protocadherin alpha 2"/>
    <property type="match status" value="1"/>
</dbReference>
<dbReference type="InterPro" id="IPR015919">
    <property type="entry name" value="Cadherin-like_sf"/>
</dbReference>
<name>A0A8C3H258_CORMO</name>
<dbReference type="PROSITE" id="PS50268">
    <property type="entry name" value="CADHERIN_2"/>
    <property type="match status" value="5"/>
</dbReference>